<keyword evidence="2" id="KW-1185">Reference proteome</keyword>
<proteinExistence type="predicted"/>
<dbReference type="InterPro" id="IPR044287">
    <property type="entry name" value="SGS3"/>
</dbReference>
<protein>
    <submittedName>
        <fullName evidence="1">Uncharacterized protein</fullName>
    </submittedName>
</protein>
<dbReference type="PANTHER" id="PTHR46602">
    <property type="entry name" value="PROTEIN SUPPRESSOR OF GENE SILENCING 3"/>
    <property type="match status" value="1"/>
</dbReference>
<reference evidence="1 2" key="1">
    <citation type="submission" date="2020-09" db="EMBL/GenBank/DDBJ databases">
        <title>De no assembly of potato wild relative species, Solanum commersonii.</title>
        <authorList>
            <person name="Cho K."/>
        </authorList>
    </citation>
    <scope>NUCLEOTIDE SEQUENCE [LARGE SCALE GENOMIC DNA]</scope>
    <source>
        <strain evidence="1">LZ3.2</strain>
        <tissue evidence="1">Leaf</tissue>
    </source>
</reference>
<accession>A0A9J5WAZ4</accession>
<dbReference type="Proteomes" id="UP000824120">
    <property type="component" value="Chromosome 12"/>
</dbReference>
<dbReference type="GO" id="GO:0051607">
    <property type="term" value="P:defense response to virus"/>
    <property type="evidence" value="ECO:0007669"/>
    <property type="project" value="InterPro"/>
</dbReference>
<comment type="caution">
    <text evidence="1">The sequence shown here is derived from an EMBL/GenBank/DDBJ whole genome shotgun (WGS) entry which is preliminary data.</text>
</comment>
<dbReference type="GO" id="GO:0031047">
    <property type="term" value="P:regulatory ncRNA-mediated gene silencing"/>
    <property type="evidence" value="ECO:0007669"/>
    <property type="project" value="InterPro"/>
</dbReference>
<evidence type="ECO:0000313" key="2">
    <source>
        <dbReference type="Proteomes" id="UP000824120"/>
    </source>
</evidence>
<dbReference type="AlphaFoldDB" id="A0A9J5WAZ4"/>
<dbReference type="EMBL" id="JACXVP010000012">
    <property type="protein sequence ID" value="KAG5572785.1"/>
    <property type="molecule type" value="Genomic_DNA"/>
</dbReference>
<dbReference type="PANTHER" id="PTHR46602:SF1">
    <property type="entry name" value="PROTEIN SUPPRESSOR OF GENE SILENCING 3"/>
    <property type="match status" value="1"/>
</dbReference>
<evidence type="ECO:0000313" key="1">
    <source>
        <dbReference type="EMBL" id="KAG5572785.1"/>
    </source>
</evidence>
<gene>
    <name evidence="1" type="ORF">H5410_062551</name>
</gene>
<name>A0A9J5WAZ4_SOLCO</name>
<sequence>MEDEIASNSKIRLWYPSPMVIIMNTTLKKDDNDKWIGWEIRSCMTFSVLILLSRIFDIQKDHDAIMALEYWFLRPLLWDICRLYFLLCSFLKKGIDRDMCDYYHIHFYPGVKRKFYGYMEEVRDMKNFKSIHMRN</sequence>
<organism evidence="1 2">
    <name type="scientific">Solanum commersonii</name>
    <name type="common">Commerson's wild potato</name>
    <name type="synonym">Commerson's nightshade</name>
    <dbReference type="NCBI Taxonomy" id="4109"/>
    <lineage>
        <taxon>Eukaryota</taxon>
        <taxon>Viridiplantae</taxon>
        <taxon>Streptophyta</taxon>
        <taxon>Embryophyta</taxon>
        <taxon>Tracheophyta</taxon>
        <taxon>Spermatophyta</taxon>
        <taxon>Magnoliopsida</taxon>
        <taxon>eudicotyledons</taxon>
        <taxon>Gunneridae</taxon>
        <taxon>Pentapetalae</taxon>
        <taxon>asterids</taxon>
        <taxon>lamiids</taxon>
        <taxon>Solanales</taxon>
        <taxon>Solanaceae</taxon>
        <taxon>Solanoideae</taxon>
        <taxon>Solaneae</taxon>
        <taxon>Solanum</taxon>
    </lineage>
</organism>
<dbReference type="OrthoDB" id="1936239at2759"/>